<dbReference type="Proteomes" id="UP000606730">
    <property type="component" value="Unassembled WGS sequence"/>
</dbReference>
<comment type="caution">
    <text evidence="1">The sequence shown here is derived from an EMBL/GenBank/DDBJ whole genome shotgun (WGS) entry which is preliminary data.</text>
</comment>
<protein>
    <submittedName>
        <fullName evidence="1">Uncharacterized protein</fullName>
    </submittedName>
</protein>
<dbReference type="InterPro" id="IPR036914">
    <property type="entry name" value="MGS-like_dom_sf"/>
</dbReference>
<reference evidence="1" key="1">
    <citation type="journal article" date="2014" name="Int. J. Syst. Evol. Microbiol.">
        <title>Complete genome sequence of Corynebacterium casei LMG S-19264T (=DSM 44701T), isolated from a smear-ripened cheese.</title>
        <authorList>
            <consortium name="US DOE Joint Genome Institute (JGI-PGF)"/>
            <person name="Walter F."/>
            <person name="Albersmeier A."/>
            <person name="Kalinowski J."/>
            <person name="Ruckert C."/>
        </authorList>
    </citation>
    <scope>NUCLEOTIDE SEQUENCE</scope>
    <source>
        <strain evidence="1">CGMCC 1.16012</strain>
    </source>
</reference>
<organism evidence="1 2">
    <name type="scientific">Actibacterium pelagium</name>
    <dbReference type="NCBI Taxonomy" id="2029103"/>
    <lineage>
        <taxon>Bacteria</taxon>
        <taxon>Pseudomonadati</taxon>
        <taxon>Pseudomonadota</taxon>
        <taxon>Alphaproteobacteria</taxon>
        <taxon>Rhodobacterales</taxon>
        <taxon>Roseobacteraceae</taxon>
        <taxon>Actibacterium</taxon>
    </lineage>
</organism>
<dbReference type="EMBL" id="BMKN01000003">
    <property type="protein sequence ID" value="GGE61603.1"/>
    <property type="molecule type" value="Genomic_DNA"/>
</dbReference>
<gene>
    <name evidence="1" type="ORF">GCM10011517_31450</name>
</gene>
<dbReference type="Gene3D" id="3.40.50.1380">
    <property type="entry name" value="Methylglyoxal synthase-like domain"/>
    <property type="match status" value="1"/>
</dbReference>
<dbReference type="SUPFAM" id="SSF52335">
    <property type="entry name" value="Methylglyoxal synthase-like"/>
    <property type="match status" value="1"/>
</dbReference>
<evidence type="ECO:0000313" key="1">
    <source>
        <dbReference type="EMBL" id="GGE61603.1"/>
    </source>
</evidence>
<sequence>MRFYARNAQLNAMIARGKPDALIYLIDPMTVMPHARCEREIPAALGDPQ</sequence>
<evidence type="ECO:0000313" key="2">
    <source>
        <dbReference type="Proteomes" id="UP000606730"/>
    </source>
</evidence>
<accession>A0A917EMJ4</accession>
<name>A0A917EMJ4_9RHOB</name>
<keyword evidence="2" id="KW-1185">Reference proteome</keyword>
<reference evidence="1" key="2">
    <citation type="submission" date="2020-09" db="EMBL/GenBank/DDBJ databases">
        <authorList>
            <person name="Sun Q."/>
            <person name="Zhou Y."/>
        </authorList>
    </citation>
    <scope>NUCLEOTIDE SEQUENCE</scope>
    <source>
        <strain evidence="1">CGMCC 1.16012</strain>
    </source>
</reference>
<proteinExistence type="predicted"/>
<dbReference type="AlphaFoldDB" id="A0A917EMJ4"/>